<dbReference type="InterPro" id="IPR036967">
    <property type="entry name" value="Ribosomal_uS11_sf"/>
</dbReference>
<dbReference type="AlphaFoldDB" id="A5BMD1"/>
<dbReference type="GO" id="GO:0003735">
    <property type="term" value="F:structural constituent of ribosome"/>
    <property type="evidence" value="ECO:0007669"/>
    <property type="project" value="InterPro"/>
</dbReference>
<keyword evidence="2" id="KW-0689">Ribosomal protein</keyword>
<dbReference type="Gene3D" id="3.30.420.80">
    <property type="entry name" value="Ribosomal protein S11"/>
    <property type="match status" value="1"/>
</dbReference>
<organism evidence="4">
    <name type="scientific">Vitis vinifera</name>
    <name type="common">Grape</name>
    <dbReference type="NCBI Taxonomy" id="29760"/>
    <lineage>
        <taxon>Eukaryota</taxon>
        <taxon>Viridiplantae</taxon>
        <taxon>Streptophyta</taxon>
        <taxon>Embryophyta</taxon>
        <taxon>Tracheophyta</taxon>
        <taxon>Spermatophyta</taxon>
        <taxon>Magnoliopsida</taxon>
        <taxon>eudicotyledons</taxon>
        <taxon>Gunneridae</taxon>
        <taxon>Pentapetalae</taxon>
        <taxon>rosids</taxon>
        <taxon>Vitales</taxon>
        <taxon>Vitaceae</taxon>
        <taxon>Viteae</taxon>
        <taxon>Vitis</taxon>
    </lineage>
</organism>
<accession>A5BMD1</accession>
<dbReference type="SUPFAM" id="SSF53137">
    <property type="entry name" value="Translational machinery components"/>
    <property type="match status" value="1"/>
</dbReference>
<dbReference type="GO" id="GO:1990904">
    <property type="term" value="C:ribonucleoprotein complex"/>
    <property type="evidence" value="ECO:0007669"/>
    <property type="project" value="UniProtKB-KW"/>
</dbReference>
<evidence type="ECO:0000256" key="1">
    <source>
        <dbReference type="ARBA" id="ARBA00006194"/>
    </source>
</evidence>
<name>A5BMD1_VITVI</name>
<protein>
    <submittedName>
        <fullName evidence="4">Uncharacterized protein</fullName>
    </submittedName>
</protein>
<dbReference type="GO" id="GO:0006412">
    <property type="term" value="P:translation"/>
    <property type="evidence" value="ECO:0007669"/>
    <property type="project" value="InterPro"/>
</dbReference>
<evidence type="ECO:0000256" key="3">
    <source>
        <dbReference type="ARBA" id="ARBA00023274"/>
    </source>
</evidence>
<evidence type="ECO:0000313" key="4">
    <source>
        <dbReference type="EMBL" id="CAN70328.1"/>
    </source>
</evidence>
<reference evidence="4" key="1">
    <citation type="journal article" date="2007" name="PLoS ONE">
        <title>The first genome sequence of an elite grapevine cultivar (Pinot noir Vitis vinifera L.): coping with a highly heterozygous genome.</title>
        <authorList>
            <person name="Velasco R."/>
            <person name="Zharkikh A."/>
            <person name="Troggio M."/>
            <person name="Cartwright D.A."/>
            <person name="Cestaro A."/>
            <person name="Pruss D."/>
            <person name="Pindo M."/>
            <person name="FitzGerald L.M."/>
            <person name="Vezzulli S."/>
            <person name="Reid J."/>
            <person name="Malacarne G."/>
            <person name="Iliev D."/>
            <person name="Coppola G."/>
            <person name="Wardell B."/>
            <person name="Micheletti D."/>
            <person name="Macalma T."/>
            <person name="Facci M."/>
            <person name="Mitchell J.T."/>
            <person name="Perazzolli M."/>
            <person name="Eldredge G."/>
            <person name="Gatto P."/>
            <person name="Oyzerski R."/>
            <person name="Moretto M."/>
            <person name="Gutin N."/>
            <person name="Stefanini M."/>
            <person name="Chen Y."/>
            <person name="Segala C."/>
            <person name="Davenport C."/>
            <person name="Dematte L."/>
            <person name="Mraz A."/>
            <person name="Battilana J."/>
            <person name="Stormo K."/>
            <person name="Costa F."/>
            <person name="Tao Q."/>
            <person name="Si-Ammour A."/>
            <person name="Harkins T."/>
            <person name="Lackey A."/>
            <person name="Perbost C."/>
            <person name="Taillon B."/>
            <person name="Stella A."/>
            <person name="Solovyev V."/>
            <person name="Fawcett J.A."/>
            <person name="Sterck L."/>
            <person name="Vandepoele K."/>
            <person name="Grando S.M."/>
            <person name="Toppo S."/>
            <person name="Moser C."/>
            <person name="Lanchbury J."/>
            <person name="Bogden R."/>
            <person name="Skolnick M."/>
            <person name="Sgaramella V."/>
            <person name="Bhatnagar S.K."/>
            <person name="Fontana P."/>
            <person name="Gutin A."/>
            <person name="Van de Peer Y."/>
            <person name="Salamini F."/>
            <person name="Viola R."/>
        </authorList>
    </citation>
    <scope>NUCLEOTIDE SEQUENCE</scope>
</reference>
<sequence>MSSEEAPAEIVLKVKEPKRERVQPLDLLETLVRSTGGMKEKADGEESSPCAAMPAAQDVSQRFKELDITVLHVKLHAAGGNKHLVLVPSPLSEPLAHSGMRMGL</sequence>
<dbReference type="EMBL" id="AM464497">
    <property type="protein sequence ID" value="CAN70328.1"/>
    <property type="molecule type" value="Genomic_DNA"/>
</dbReference>
<evidence type="ECO:0000256" key="2">
    <source>
        <dbReference type="ARBA" id="ARBA00022980"/>
    </source>
</evidence>
<proteinExistence type="inferred from homology"/>
<dbReference type="InterPro" id="IPR001971">
    <property type="entry name" value="Ribosomal_uS11"/>
</dbReference>
<dbReference type="Pfam" id="PF00411">
    <property type="entry name" value="Ribosomal_S11"/>
    <property type="match status" value="1"/>
</dbReference>
<dbReference type="PANTHER" id="PTHR11759">
    <property type="entry name" value="40S RIBOSOMAL PROTEIN S14/30S RIBOSOMAL PROTEIN S11"/>
    <property type="match status" value="1"/>
</dbReference>
<gene>
    <name evidence="4" type="ORF">VITISV_043213</name>
</gene>
<dbReference type="GO" id="GO:0005840">
    <property type="term" value="C:ribosome"/>
    <property type="evidence" value="ECO:0007669"/>
    <property type="project" value="UniProtKB-KW"/>
</dbReference>
<keyword evidence="3" id="KW-0687">Ribonucleoprotein</keyword>
<comment type="similarity">
    <text evidence="1">Belongs to the universal ribosomal protein uS11 family.</text>
</comment>